<reference evidence="2 3" key="1">
    <citation type="submission" date="2020-05" db="EMBL/GenBank/DDBJ databases">
        <authorList>
            <person name="Whitworth D."/>
        </authorList>
    </citation>
    <scope>NUCLEOTIDE SEQUENCE [LARGE SCALE GENOMIC DNA]</scope>
    <source>
        <strain evidence="2 3">AB043B</strain>
    </source>
</reference>
<protein>
    <submittedName>
        <fullName evidence="2">ImmA/IrrE family metallo-endopeptidase</fullName>
    </submittedName>
</protein>
<evidence type="ECO:0000313" key="2">
    <source>
        <dbReference type="EMBL" id="NOK39087.1"/>
    </source>
</evidence>
<sequence length="241" mass="26654">MSEQWLVEALTESRLCFPPGFPRDIAAEAPLRHPLDLVGMPGLTVEGVRQWLVQRDLPGELSGADRRLYGCMVARAGAAALFFDSDDSEAEQRFTLAHEVAHYVLDHLLPRARALRFFGEDILPVLDGEREPGLDEYMDSRFSDVPLGLQVHLMDRGAGGGADSGAVLEAEQQADRLALEFLAPMAVARAELNEVSVTEGPRRLESRFGLPTAAARTYARMLRQRRRAPELSVLDFLGDDE</sequence>
<proteinExistence type="predicted"/>
<dbReference type="InterPro" id="IPR010359">
    <property type="entry name" value="IrrE_HExxH"/>
</dbReference>
<name>A0A7Y4KSM8_9BACT</name>
<evidence type="ECO:0000313" key="3">
    <source>
        <dbReference type="Proteomes" id="UP000563426"/>
    </source>
</evidence>
<keyword evidence="3" id="KW-1185">Reference proteome</keyword>
<accession>A0A7Y4KSM8</accession>
<dbReference type="Pfam" id="PF06114">
    <property type="entry name" value="Peptidase_M78"/>
    <property type="match status" value="1"/>
</dbReference>
<dbReference type="AlphaFoldDB" id="A0A7Y4KSM8"/>
<gene>
    <name evidence="2" type="ORF">HMI49_38500</name>
</gene>
<dbReference type="RefSeq" id="WP_171438492.1">
    <property type="nucleotide sequence ID" value="NZ_JABFJV010000412.1"/>
</dbReference>
<feature type="domain" description="IrrE N-terminal-like" evidence="1">
    <location>
        <begin position="81"/>
        <end position="111"/>
    </location>
</feature>
<evidence type="ECO:0000259" key="1">
    <source>
        <dbReference type="Pfam" id="PF06114"/>
    </source>
</evidence>
<dbReference type="EMBL" id="JABFJV010000412">
    <property type="protein sequence ID" value="NOK39087.1"/>
    <property type="molecule type" value="Genomic_DNA"/>
</dbReference>
<dbReference type="Proteomes" id="UP000563426">
    <property type="component" value="Unassembled WGS sequence"/>
</dbReference>
<comment type="caution">
    <text evidence="2">The sequence shown here is derived from an EMBL/GenBank/DDBJ whole genome shotgun (WGS) entry which is preliminary data.</text>
</comment>
<dbReference type="Gene3D" id="1.10.10.2910">
    <property type="match status" value="1"/>
</dbReference>
<organism evidence="2 3">
    <name type="scientific">Corallococcus exercitus</name>
    <dbReference type="NCBI Taxonomy" id="2316736"/>
    <lineage>
        <taxon>Bacteria</taxon>
        <taxon>Pseudomonadati</taxon>
        <taxon>Myxococcota</taxon>
        <taxon>Myxococcia</taxon>
        <taxon>Myxococcales</taxon>
        <taxon>Cystobacterineae</taxon>
        <taxon>Myxococcaceae</taxon>
        <taxon>Corallococcus</taxon>
    </lineage>
</organism>